<dbReference type="InterPro" id="IPR009057">
    <property type="entry name" value="Homeodomain-like_sf"/>
</dbReference>
<evidence type="ECO:0000313" key="7">
    <source>
        <dbReference type="Proteomes" id="UP001500620"/>
    </source>
</evidence>
<sequence>MPTPDRTSLEAIVQAGRDILESAGIAGLTMQAVADRVGVRAPSLYKRVRNRDDLVRLITEATVRDLGERLTTIGAGTDPRRDLAELARAFRAFAHARPMGYRLIFAPRPDLDGPSTEALTRAIEPVMQVAVNLAGEHHALEAARTLTAWANGFISMELAGAFKLGGDIDQAYEFGIARLTDALGGRPQN</sequence>
<dbReference type="Pfam" id="PF13305">
    <property type="entry name" value="TetR_C_33"/>
    <property type="match status" value="1"/>
</dbReference>
<keyword evidence="1" id="KW-0805">Transcription regulation</keyword>
<keyword evidence="2 4" id="KW-0238">DNA-binding</keyword>
<evidence type="ECO:0000256" key="3">
    <source>
        <dbReference type="ARBA" id="ARBA00023163"/>
    </source>
</evidence>
<dbReference type="SUPFAM" id="SSF46689">
    <property type="entry name" value="Homeodomain-like"/>
    <property type="match status" value="1"/>
</dbReference>
<dbReference type="InterPro" id="IPR025996">
    <property type="entry name" value="MT1864/Rv1816-like_C"/>
</dbReference>
<protein>
    <submittedName>
        <fullName evidence="6">TetR/AcrR family transcriptional regulator</fullName>
    </submittedName>
</protein>
<keyword evidence="7" id="KW-1185">Reference proteome</keyword>
<evidence type="ECO:0000256" key="4">
    <source>
        <dbReference type="PROSITE-ProRule" id="PRU00335"/>
    </source>
</evidence>
<accession>A0ABP8DVW8</accession>
<reference evidence="7" key="1">
    <citation type="journal article" date="2019" name="Int. J. Syst. Evol. Microbiol.">
        <title>The Global Catalogue of Microorganisms (GCM) 10K type strain sequencing project: providing services to taxonomists for standard genome sequencing and annotation.</title>
        <authorList>
            <consortium name="The Broad Institute Genomics Platform"/>
            <consortium name="The Broad Institute Genome Sequencing Center for Infectious Disease"/>
            <person name="Wu L."/>
            <person name="Ma J."/>
        </authorList>
    </citation>
    <scope>NUCLEOTIDE SEQUENCE [LARGE SCALE GENOMIC DNA]</scope>
    <source>
        <strain evidence="7">JCM 17441</strain>
    </source>
</reference>
<dbReference type="Gene3D" id="1.10.357.10">
    <property type="entry name" value="Tetracycline Repressor, domain 2"/>
    <property type="match status" value="1"/>
</dbReference>
<dbReference type="Gene3D" id="1.10.10.60">
    <property type="entry name" value="Homeodomain-like"/>
    <property type="match status" value="1"/>
</dbReference>
<dbReference type="PROSITE" id="PS50977">
    <property type="entry name" value="HTH_TETR_2"/>
    <property type="match status" value="1"/>
</dbReference>
<organism evidence="6 7">
    <name type="scientific">Dactylosporangium darangshiense</name>
    <dbReference type="NCBI Taxonomy" id="579108"/>
    <lineage>
        <taxon>Bacteria</taxon>
        <taxon>Bacillati</taxon>
        <taxon>Actinomycetota</taxon>
        <taxon>Actinomycetes</taxon>
        <taxon>Micromonosporales</taxon>
        <taxon>Micromonosporaceae</taxon>
        <taxon>Dactylosporangium</taxon>
    </lineage>
</organism>
<evidence type="ECO:0000256" key="2">
    <source>
        <dbReference type="ARBA" id="ARBA00023125"/>
    </source>
</evidence>
<keyword evidence="3" id="KW-0804">Transcription</keyword>
<comment type="caution">
    <text evidence="6">The sequence shown here is derived from an EMBL/GenBank/DDBJ whole genome shotgun (WGS) entry which is preliminary data.</text>
</comment>
<evidence type="ECO:0000256" key="1">
    <source>
        <dbReference type="ARBA" id="ARBA00023015"/>
    </source>
</evidence>
<name>A0ABP8DVW8_9ACTN</name>
<dbReference type="RefSeq" id="WP_345144360.1">
    <property type="nucleotide sequence ID" value="NZ_BAABAT010000091.1"/>
</dbReference>
<dbReference type="PANTHER" id="PTHR30055">
    <property type="entry name" value="HTH-TYPE TRANSCRIPTIONAL REGULATOR RUTR"/>
    <property type="match status" value="1"/>
</dbReference>
<dbReference type="Pfam" id="PF00440">
    <property type="entry name" value="TetR_N"/>
    <property type="match status" value="1"/>
</dbReference>
<dbReference type="PANTHER" id="PTHR30055:SF239">
    <property type="entry name" value="TRANSCRIPTIONAL REGULATORY PROTEIN"/>
    <property type="match status" value="1"/>
</dbReference>
<evidence type="ECO:0000313" key="6">
    <source>
        <dbReference type="EMBL" id="GAA4264052.1"/>
    </source>
</evidence>
<proteinExistence type="predicted"/>
<dbReference type="InterPro" id="IPR050109">
    <property type="entry name" value="HTH-type_TetR-like_transc_reg"/>
</dbReference>
<dbReference type="InterPro" id="IPR001647">
    <property type="entry name" value="HTH_TetR"/>
</dbReference>
<dbReference type="InterPro" id="IPR036271">
    <property type="entry name" value="Tet_transcr_reg_TetR-rel_C_sf"/>
</dbReference>
<dbReference type="SUPFAM" id="SSF48498">
    <property type="entry name" value="Tetracyclin repressor-like, C-terminal domain"/>
    <property type="match status" value="1"/>
</dbReference>
<dbReference type="Proteomes" id="UP001500620">
    <property type="component" value="Unassembled WGS sequence"/>
</dbReference>
<evidence type="ECO:0000259" key="5">
    <source>
        <dbReference type="PROSITE" id="PS50977"/>
    </source>
</evidence>
<dbReference type="EMBL" id="BAABAT010000091">
    <property type="protein sequence ID" value="GAA4264052.1"/>
    <property type="molecule type" value="Genomic_DNA"/>
</dbReference>
<feature type="domain" description="HTH tetR-type" evidence="5">
    <location>
        <begin position="6"/>
        <end position="66"/>
    </location>
</feature>
<feature type="DNA-binding region" description="H-T-H motif" evidence="4">
    <location>
        <begin position="29"/>
        <end position="48"/>
    </location>
</feature>
<gene>
    <name evidence="6" type="ORF">GCM10022255_114150</name>
</gene>